<dbReference type="FunFam" id="2.60.40.420:FF:000036">
    <property type="entry name" value="L-ascorbate oxidase"/>
    <property type="match status" value="1"/>
</dbReference>
<comment type="caution">
    <text evidence="11">The sequence shown here is derived from an EMBL/GenBank/DDBJ whole genome shotgun (WGS) entry which is preliminary data.</text>
</comment>
<dbReference type="CDD" id="cd13876">
    <property type="entry name" value="CuRO_2_Abr2_like"/>
    <property type="match status" value="1"/>
</dbReference>
<dbReference type="InterPro" id="IPR002355">
    <property type="entry name" value="Cu_oxidase_Cu_BS"/>
</dbReference>
<dbReference type="CDD" id="cd13850">
    <property type="entry name" value="CuRO_1_Abr2_like"/>
    <property type="match status" value="1"/>
</dbReference>
<keyword evidence="2" id="KW-0479">Metal-binding</keyword>
<evidence type="ECO:0000256" key="7">
    <source>
        <dbReference type="SAM" id="SignalP"/>
    </source>
</evidence>
<dbReference type="InterPro" id="IPR001117">
    <property type="entry name" value="Cu-oxidase_2nd"/>
</dbReference>
<evidence type="ECO:0000256" key="1">
    <source>
        <dbReference type="ARBA" id="ARBA00010609"/>
    </source>
</evidence>
<dbReference type="PANTHER" id="PTHR11709:SF488">
    <property type="entry name" value="LACCASE-RELATED"/>
    <property type="match status" value="1"/>
</dbReference>
<evidence type="ECO:0000256" key="4">
    <source>
        <dbReference type="ARBA" id="ARBA00023002"/>
    </source>
</evidence>
<evidence type="ECO:0000313" key="12">
    <source>
        <dbReference type="Proteomes" id="UP000664132"/>
    </source>
</evidence>
<sequence length="614" mass="67185">MRCSFVSLGLSVISLASSVLATYKNSEGVDCEKTVVFPVTLTWEKGSPDGFERDMIFMNGQYPGPTLNIEEGDNVEFIVYNKLPYNTTIHFHGIEQLNTPWSDGVPGLTQTGIPPGETFVYKWTATQYGTYWYHGHYRGQLEDGLYGPIEIKPKKGTVHPLGQISNSSKALHQLEKALDDAQPVLLSDWSHFTSEELLEVAEGANIDPLCGDSVLINGKGSVNCPGVPFLMSLVPPPVLPILAGENLTDKGCLPLSNTVAQTTQANNLELVPPGMFEGCNATTSELTMIEVDPGNGWIALNFISTASLQELGVSIDDHPMWLYAIDGRYVEPQLVDAMSFSHGSRHSVMVQLNKPARDYTIRVAGRGLNQKVFTSGTLSYKGGDHSNIPNAAIDYSGANTTASVRYLDDMTVAPFPPVHPAQQVDQTIKLLLNRTGAAWQWSLNENNIFDTAYEDIHPLLYTPNGLQDTGLTITTKNNTWVDLIFLVTNTAGLQPPHPIHKHSNKAHIIGLGTGEFNYTDVAEAMQYIPDAFNLDNPPYRDGFYTLPIQSASTWMAVRYKVENPGPFLLHCHINPHLTGGMSVAILDGYDAWPVVPTDYQPGGNGGEISYKQGS</sequence>
<dbReference type="InterPro" id="IPR045087">
    <property type="entry name" value="Cu-oxidase_fam"/>
</dbReference>
<dbReference type="PROSITE" id="PS00080">
    <property type="entry name" value="MULTICOPPER_OXIDASE2"/>
    <property type="match status" value="1"/>
</dbReference>
<reference evidence="11" key="1">
    <citation type="submission" date="2021-02" db="EMBL/GenBank/DDBJ databases">
        <title>Genome sequence Cadophora malorum strain M34.</title>
        <authorList>
            <person name="Stefanovic E."/>
            <person name="Vu D."/>
            <person name="Scully C."/>
            <person name="Dijksterhuis J."/>
            <person name="Roader J."/>
            <person name="Houbraken J."/>
        </authorList>
    </citation>
    <scope>NUCLEOTIDE SEQUENCE</scope>
    <source>
        <strain evidence="11">M34</strain>
    </source>
</reference>
<evidence type="ECO:0000259" key="9">
    <source>
        <dbReference type="Pfam" id="PF07731"/>
    </source>
</evidence>
<accession>A0A8H7TFX5</accession>
<keyword evidence="5" id="KW-0186">Copper</keyword>
<evidence type="ECO:0000256" key="3">
    <source>
        <dbReference type="ARBA" id="ARBA00022729"/>
    </source>
</evidence>
<dbReference type="InterPro" id="IPR011707">
    <property type="entry name" value="Cu-oxidase-like_N"/>
</dbReference>
<dbReference type="GO" id="GO:0016491">
    <property type="term" value="F:oxidoreductase activity"/>
    <property type="evidence" value="ECO:0007669"/>
    <property type="project" value="UniProtKB-KW"/>
</dbReference>
<dbReference type="Pfam" id="PF07732">
    <property type="entry name" value="Cu-oxidase_3"/>
    <property type="match status" value="1"/>
</dbReference>
<dbReference type="InterPro" id="IPR011706">
    <property type="entry name" value="Cu-oxidase_C"/>
</dbReference>
<evidence type="ECO:0000259" key="10">
    <source>
        <dbReference type="Pfam" id="PF07732"/>
    </source>
</evidence>
<evidence type="ECO:0000256" key="6">
    <source>
        <dbReference type="ARBA" id="ARBA00023180"/>
    </source>
</evidence>
<dbReference type="GO" id="GO:0005507">
    <property type="term" value="F:copper ion binding"/>
    <property type="evidence" value="ECO:0007669"/>
    <property type="project" value="InterPro"/>
</dbReference>
<dbReference type="InterPro" id="IPR008972">
    <property type="entry name" value="Cupredoxin"/>
</dbReference>
<evidence type="ECO:0000256" key="5">
    <source>
        <dbReference type="ARBA" id="ARBA00023008"/>
    </source>
</evidence>
<evidence type="ECO:0008006" key="13">
    <source>
        <dbReference type="Google" id="ProtNLM"/>
    </source>
</evidence>
<dbReference type="PANTHER" id="PTHR11709">
    <property type="entry name" value="MULTI-COPPER OXIDASE"/>
    <property type="match status" value="1"/>
</dbReference>
<dbReference type="Gene3D" id="2.60.40.420">
    <property type="entry name" value="Cupredoxins - blue copper proteins"/>
    <property type="match status" value="3"/>
</dbReference>
<evidence type="ECO:0000313" key="11">
    <source>
        <dbReference type="EMBL" id="KAG4418741.1"/>
    </source>
</evidence>
<dbReference type="EMBL" id="JAFJYH010000121">
    <property type="protein sequence ID" value="KAG4418741.1"/>
    <property type="molecule type" value="Genomic_DNA"/>
</dbReference>
<proteinExistence type="inferred from homology"/>
<dbReference type="Pfam" id="PF07731">
    <property type="entry name" value="Cu-oxidase_2"/>
    <property type="match status" value="1"/>
</dbReference>
<name>A0A8H7TFX5_9HELO</name>
<dbReference type="Proteomes" id="UP000664132">
    <property type="component" value="Unassembled WGS sequence"/>
</dbReference>
<dbReference type="SUPFAM" id="SSF49503">
    <property type="entry name" value="Cupredoxins"/>
    <property type="match status" value="3"/>
</dbReference>
<keyword evidence="6" id="KW-0325">Glycoprotein</keyword>
<dbReference type="CDD" id="cd13898">
    <property type="entry name" value="CuRO_3_Abr2_like"/>
    <property type="match status" value="1"/>
</dbReference>
<feature type="domain" description="Plastocyanin-like" evidence="9">
    <location>
        <begin position="462"/>
        <end position="586"/>
    </location>
</feature>
<keyword evidence="4" id="KW-0560">Oxidoreductase</keyword>
<feature type="domain" description="Plastocyanin-like" evidence="8">
    <location>
        <begin position="182"/>
        <end position="382"/>
    </location>
</feature>
<gene>
    <name evidence="11" type="ORF">IFR04_008103</name>
</gene>
<keyword evidence="12" id="KW-1185">Reference proteome</keyword>
<feature type="domain" description="Plastocyanin-like" evidence="10">
    <location>
        <begin position="42"/>
        <end position="155"/>
    </location>
</feature>
<feature type="chain" id="PRO_5034083774" description="Multicopper oxidase" evidence="7">
    <location>
        <begin position="22"/>
        <end position="614"/>
    </location>
</feature>
<protein>
    <recommendedName>
        <fullName evidence="13">Multicopper oxidase</fullName>
    </recommendedName>
</protein>
<dbReference type="InterPro" id="IPR033138">
    <property type="entry name" value="Cu_oxidase_CS"/>
</dbReference>
<dbReference type="Pfam" id="PF00394">
    <property type="entry name" value="Cu-oxidase"/>
    <property type="match status" value="1"/>
</dbReference>
<organism evidence="11 12">
    <name type="scientific">Cadophora malorum</name>
    <dbReference type="NCBI Taxonomy" id="108018"/>
    <lineage>
        <taxon>Eukaryota</taxon>
        <taxon>Fungi</taxon>
        <taxon>Dikarya</taxon>
        <taxon>Ascomycota</taxon>
        <taxon>Pezizomycotina</taxon>
        <taxon>Leotiomycetes</taxon>
        <taxon>Helotiales</taxon>
        <taxon>Ploettnerulaceae</taxon>
        <taxon>Cadophora</taxon>
    </lineage>
</organism>
<dbReference type="AlphaFoldDB" id="A0A8H7TFX5"/>
<evidence type="ECO:0000256" key="2">
    <source>
        <dbReference type="ARBA" id="ARBA00022723"/>
    </source>
</evidence>
<dbReference type="PROSITE" id="PS00079">
    <property type="entry name" value="MULTICOPPER_OXIDASE1"/>
    <property type="match status" value="1"/>
</dbReference>
<feature type="signal peptide" evidence="7">
    <location>
        <begin position="1"/>
        <end position="21"/>
    </location>
</feature>
<evidence type="ECO:0000259" key="8">
    <source>
        <dbReference type="Pfam" id="PF00394"/>
    </source>
</evidence>
<keyword evidence="3 7" id="KW-0732">Signal</keyword>
<comment type="similarity">
    <text evidence="1">Belongs to the multicopper oxidase family.</text>
</comment>
<dbReference type="OrthoDB" id="2121828at2759"/>